<evidence type="ECO:0000313" key="2">
    <source>
        <dbReference type="Proteomes" id="UP000183987"/>
    </source>
</evidence>
<reference evidence="2" key="1">
    <citation type="submission" date="2016-11" db="EMBL/GenBank/DDBJ databases">
        <authorList>
            <person name="Varghese N."/>
            <person name="Submissions S."/>
        </authorList>
    </citation>
    <scope>NUCLEOTIDE SEQUENCE [LARGE SCALE GENOMIC DNA]</scope>
    <source>
        <strain evidence="2">DSM 29326</strain>
    </source>
</reference>
<protein>
    <submittedName>
        <fullName evidence="1">Uncharacterized protein</fullName>
    </submittedName>
</protein>
<gene>
    <name evidence="1" type="ORF">SAMN05444339_1238</name>
</gene>
<proteinExistence type="predicted"/>
<organism evidence="1 2">
    <name type="scientific">Loktanella atrilutea</name>
    <dbReference type="NCBI Taxonomy" id="366533"/>
    <lineage>
        <taxon>Bacteria</taxon>
        <taxon>Pseudomonadati</taxon>
        <taxon>Pseudomonadota</taxon>
        <taxon>Alphaproteobacteria</taxon>
        <taxon>Rhodobacterales</taxon>
        <taxon>Roseobacteraceae</taxon>
        <taxon>Loktanella</taxon>
    </lineage>
</organism>
<evidence type="ECO:0000313" key="1">
    <source>
        <dbReference type="EMBL" id="SHF93115.1"/>
    </source>
</evidence>
<dbReference type="STRING" id="366533.SAMN05444339_1238"/>
<dbReference type="AlphaFoldDB" id="A0A1M5FNN7"/>
<dbReference type="EMBL" id="FQUE01000023">
    <property type="protein sequence ID" value="SHF93115.1"/>
    <property type="molecule type" value="Genomic_DNA"/>
</dbReference>
<name>A0A1M5FNN7_LOKAT</name>
<dbReference type="RefSeq" id="WP_072858943.1">
    <property type="nucleotide sequence ID" value="NZ_FQUE01000023.1"/>
</dbReference>
<accession>A0A1M5FNN7</accession>
<sequence>MGKLVTGAIGLVIGLVLGAIFGGALKIGAAAGVSAATGIGAGICSTVIAAQEEGLLTPEEVDQELTRAARDMVSITDDLSGEIVGSAAGCKAIIDRLRAAID</sequence>
<keyword evidence="2" id="KW-1185">Reference proteome</keyword>
<dbReference type="OrthoDB" id="7871682at2"/>
<dbReference type="Proteomes" id="UP000183987">
    <property type="component" value="Unassembled WGS sequence"/>
</dbReference>